<evidence type="ECO:0000313" key="1">
    <source>
        <dbReference type="EMBL" id="JAH65142.1"/>
    </source>
</evidence>
<dbReference type="AlphaFoldDB" id="A0A0E9UH78"/>
<accession>A0A0E9UH78</accession>
<reference evidence="1" key="2">
    <citation type="journal article" date="2015" name="Fish Shellfish Immunol.">
        <title>Early steps in the European eel (Anguilla anguilla)-Vibrio vulnificus interaction in the gills: Role of the RtxA13 toxin.</title>
        <authorList>
            <person name="Callol A."/>
            <person name="Pajuelo D."/>
            <person name="Ebbesson L."/>
            <person name="Teles M."/>
            <person name="MacKenzie S."/>
            <person name="Amaro C."/>
        </authorList>
    </citation>
    <scope>NUCLEOTIDE SEQUENCE</scope>
</reference>
<name>A0A0E9UH78_ANGAN</name>
<reference evidence="1" key="1">
    <citation type="submission" date="2014-11" db="EMBL/GenBank/DDBJ databases">
        <authorList>
            <person name="Amaro Gonzalez C."/>
        </authorList>
    </citation>
    <scope>NUCLEOTIDE SEQUENCE</scope>
</reference>
<sequence length="33" mass="3786">MASLRWKICNRNSRDPGCIQTIQAYKGFKSSLL</sequence>
<proteinExistence type="predicted"/>
<protein>
    <submittedName>
        <fullName evidence="1">Uncharacterized protein</fullName>
    </submittedName>
</protein>
<organism evidence="1">
    <name type="scientific">Anguilla anguilla</name>
    <name type="common">European freshwater eel</name>
    <name type="synonym">Muraena anguilla</name>
    <dbReference type="NCBI Taxonomy" id="7936"/>
    <lineage>
        <taxon>Eukaryota</taxon>
        <taxon>Metazoa</taxon>
        <taxon>Chordata</taxon>
        <taxon>Craniata</taxon>
        <taxon>Vertebrata</taxon>
        <taxon>Euteleostomi</taxon>
        <taxon>Actinopterygii</taxon>
        <taxon>Neopterygii</taxon>
        <taxon>Teleostei</taxon>
        <taxon>Anguilliformes</taxon>
        <taxon>Anguillidae</taxon>
        <taxon>Anguilla</taxon>
    </lineage>
</organism>
<dbReference type="EMBL" id="GBXM01043435">
    <property type="protein sequence ID" value="JAH65142.1"/>
    <property type="molecule type" value="Transcribed_RNA"/>
</dbReference>